<dbReference type="Proteomes" id="UP001221757">
    <property type="component" value="Unassembled WGS sequence"/>
</dbReference>
<dbReference type="EMBL" id="JARKIE010000008">
    <property type="protein sequence ID" value="KAJ7705280.1"/>
    <property type="molecule type" value="Genomic_DNA"/>
</dbReference>
<evidence type="ECO:0000256" key="1">
    <source>
        <dbReference type="SAM" id="MobiDB-lite"/>
    </source>
</evidence>
<evidence type="ECO:0000313" key="2">
    <source>
        <dbReference type="EMBL" id="KAJ7705280.1"/>
    </source>
</evidence>
<organism evidence="2 3">
    <name type="scientific">Mycena rosella</name>
    <name type="common">Pink bonnet</name>
    <name type="synonym">Agaricus rosellus</name>
    <dbReference type="NCBI Taxonomy" id="1033263"/>
    <lineage>
        <taxon>Eukaryota</taxon>
        <taxon>Fungi</taxon>
        <taxon>Dikarya</taxon>
        <taxon>Basidiomycota</taxon>
        <taxon>Agaricomycotina</taxon>
        <taxon>Agaricomycetes</taxon>
        <taxon>Agaricomycetidae</taxon>
        <taxon>Agaricales</taxon>
        <taxon>Marasmiineae</taxon>
        <taxon>Mycenaceae</taxon>
        <taxon>Mycena</taxon>
    </lineage>
</organism>
<evidence type="ECO:0000313" key="3">
    <source>
        <dbReference type="Proteomes" id="UP001221757"/>
    </source>
</evidence>
<feature type="compositionally biased region" description="Polar residues" evidence="1">
    <location>
        <begin position="148"/>
        <end position="173"/>
    </location>
</feature>
<sequence length="255" mass="27103">MSSRERPGFFSGSSNFHISGGTFNDVSGDLNQYYTHNFDVQYNQVNGNITRYNSPTIVNFAFPPSTAPYLRHSDAGGPRRGAGRGNSSGTRTAPYNTITRGSGQYASPPPHNRTSRMPGRGGPVSSPDAYSSAGTPISQGPSLPPRTSPRTVRQGSSNSSGTALPEQSGSGNRSLDHFRHDTSWAYTPSYTPPPAPAPPAIPRNPGPDEGATDSEYSSESEDGDESDESEAGHSPDFAAPQGPSNNRARERRQSI</sequence>
<keyword evidence="3" id="KW-1185">Reference proteome</keyword>
<feature type="compositionally biased region" description="Pro residues" evidence="1">
    <location>
        <begin position="190"/>
        <end position="205"/>
    </location>
</feature>
<accession>A0AAD7GTZ2</accession>
<comment type="caution">
    <text evidence="2">The sequence shown here is derived from an EMBL/GenBank/DDBJ whole genome shotgun (WGS) entry which is preliminary data.</text>
</comment>
<gene>
    <name evidence="2" type="ORF">B0H17DRAFT_663873</name>
</gene>
<feature type="compositionally biased region" description="Acidic residues" evidence="1">
    <location>
        <begin position="210"/>
        <end position="229"/>
    </location>
</feature>
<name>A0AAD7GTZ2_MYCRO</name>
<feature type="compositionally biased region" description="Polar residues" evidence="1">
    <location>
        <begin position="93"/>
        <end position="105"/>
    </location>
</feature>
<feature type="region of interest" description="Disordered" evidence="1">
    <location>
        <begin position="69"/>
        <end position="255"/>
    </location>
</feature>
<reference evidence="2" key="1">
    <citation type="submission" date="2023-03" db="EMBL/GenBank/DDBJ databases">
        <title>Massive genome expansion in bonnet fungi (Mycena s.s.) driven by repeated elements and novel gene families across ecological guilds.</title>
        <authorList>
            <consortium name="Lawrence Berkeley National Laboratory"/>
            <person name="Harder C.B."/>
            <person name="Miyauchi S."/>
            <person name="Viragh M."/>
            <person name="Kuo A."/>
            <person name="Thoen E."/>
            <person name="Andreopoulos B."/>
            <person name="Lu D."/>
            <person name="Skrede I."/>
            <person name="Drula E."/>
            <person name="Henrissat B."/>
            <person name="Morin E."/>
            <person name="Kohler A."/>
            <person name="Barry K."/>
            <person name="LaButti K."/>
            <person name="Morin E."/>
            <person name="Salamov A."/>
            <person name="Lipzen A."/>
            <person name="Mereny Z."/>
            <person name="Hegedus B."/>
            <person name="Baldrian P."/>
            <person name="Stursova M."/>
            <person name="Weitz H."/>
            <person name="Taylor A."/>
            <person name="Grigoriev I.V."/>
            <person name="Nagy L.G."/>
            <person name="Martin F."/>
            <person name="Kauserud H."/>
        </authorList>
    </citation>
    <scope>NUCLEOTIDE SEQUENCE</scope>
    <source>
        <strain evidence="2">CBHHK067</strain>
    </source>
</reference>
<protein>
    <submittedName>
        <fullName evidence="2">Uncharacterized protein</fullName>
    </submittedName>
</protein>
<proteinExistence type="predicted"/>
<feature type="compositionally biased region" description="Polar residues" evidence="1">
    <location>
        <begin position="128"/>
        <end position="141"/>
    </location>
</feature>
<dbReference type="AlphaFoldDB" id="A0AAD7GTZ2"/>